<name>A0A0B2BVI4_9SPHN</name>
<feature type="transmembrane region" description="Helical" evidence="1">
    <location>
        <begin position="6"/>
        <end position="26"/>
    </location>
</feature>
<evidence type="ECO:0000313" key="2">
    <source>
        <dbReference type="EMBL" id="KHL25633.1"/>
    </source>
</evidence>
<evidence type="ECO:0000313" key="3">
    <source>
        <dbReference type="Proteomes" id="UP000030988"/>
    </source>
</evidence>
<organism evidence="2 3">
    <name type="scientific">Croceibacterium mercuriale</name>
    <dbReference type="NCBI Taxonomy" id="1572751"/>
    <lineage>
        <taxon>Bacteria</taxon>
        <taxon>Pseudomonadati</taxon>
        <taxon>Pseudomonadota</taxon>
        <taxon>Alphaproteobacteria</taxon>
        <taxon>Sphingomonadales</taxon>
        <taxon>Erythrobacteraceae</taxon>
        <taxon>Croceibacterium</taxon>
    </lineage>
</organism>
<dbReference type="EMBL" id="JTDN01000001">
    <property type="protein sequence ID" value="KHL25633.1"/>
    <property type="molecule type" value="Genomic_DNA"/>
</dbReference>
<reference evidence="2 3" key="1">
    <citation type="submission" date="2014-11" db="EMBL/GenBank/DDBJ databases">
        <title>Draft genome sequence of Kirrobacter mercurialis.</title>
        <authorList>
            <person name="Coil D.A."/>
            <person name="Eisen J.A."/>
        </authorList>
    </citation>
    <scope>NUCLEOTIDE SEQUENCE [LARGE SCALE GENOMIC DNA]</scope>
    <source>
        <strain evidence="2 3">Coronado</strain>
    </source>
</reference>
<comment type="caution">
    <text evidence="2">The sequence shown here is derived from an EMBL/GenBank/DDBJ whole genome shotgun (WGS) entry which is preliminary data.</text>
</comment>
<keyword evidence="1" id="KW-0812">Transmembrane</keyword>
<gene>
    <name evidence="2" type="ORF">PK98_02965</name>
</gene>
<evidence type="ECO:0008006" key="4">
    <source>
        <dbReference type="Google" id="ProtNLM"/>
    </source>
</evidence>
<dbReference type="Proteomes" id="UP000030988">
    <property type="component" value="Unassembled WGS sequence"/>
</dbReference>
<dbReference type="AlphaFoldDB" id="A0A0B2BVI4"/>
<keyword evidence="3" id="KW-1185">Reference proteome</keyword>
<protein>
    <recommendedName>
        <fullName evidence="4">DUF4760 domain-containing protein</fullName>
    </recommendedName>
</protein>
<evidence type="ECO:0000256" key="1">
    <source>
        <dbReference type="SAM" id="Phobius"/>
    </source>
</evidence>
<sequence>MTDFIKLTVPAILVIAGWYVVYRNALKLEFRKDTRKLIEITIGIVESVTEDSRDYYSESNRDHIGYLSARIKADLSLISHYIFMIESCGVKFKGSDALVDFRKCVSGSYFETTDFRKQIDLPGWHSELSVSSARLKMLLDRCYFEWTNALKSKHIVRTYLQKNFKESL</sequence>
<accession>A0A0B2BVI4</accession>
<keyword evidence="1" id="KW-0472">Membrane</keyword>
<keyword evidence="1" id="KW-1133">Transmembrane helix</keyword>
<proteinExistence type="predicted"/>